<protein>
    <submittedName>
        <fullName evidence="8">Uncharacterized protein</fullName>
    </submittedName>
</protein>
<dbReference type="Gene3D" id="3.40.50.1110">
    <property type="entry name" value="SGNH hydrolase"/>
    <property type="match status" value="1"/>
</dbReference>
<sequence length="374" mass="40987">MKNLSFRLEVWSLSVVAAAAFTFALSKGRVVVEVNATPQFSGMFVFGDSVVDNGNNNYLTSIAKANYAPYGVDFIQGPTGRFSNGKTFIDCLADLLGLPYIPPFASPFAIGREILSGINYASASAGILDETGQSLGERFSLSRQVENFEGTRNQLKEQMSEKELHGHLANSLVVMILGSNDYINNYLLPSLYPTSYIYNPKDYADLLIQHYSTQILALYSLGLRKFFLAGIGPLGCIPNQRASGAAPPGKCVSLVNDMVVMFNSRLRSLVDQLNSNHSDAVFLFGNSYDACMDILNNAAHYGFSVVDRGCCGLGRNQGQITCLPLSVPCEKRDDFVFWDAFHPTQAVNQILALRAYKGPISYSYPLSLHQLART</sequence>
<evidence type="ECO:0000256" key="4">
    <source>
        <dbReference type="ARBA" id="ARBA00022729"/>
    </source>
</evidence>
<evidence type="ECO:0000256" key="6">
    <source>
        <dbReference type="ARBA" id="ARBA00022963"/>
    </source>
</evidence>
<dbReference type="AlphaFoldDB" id="A0AAD3SB94"/>
<dbReference type="GO" id="GO:0016042">
    <property type="term" value="P:lipid catabolic process"/>
    <property type="evidence" value="ECO:0007669"/>
    <property type="project" value="UniProtKB-KW"/>
</dbReference>
<dbReference type="InterPro" id="IPR001087">
    <property type="entry name" value="GDSL"/>
</dbReference>
<dbReference type="PANTHER" id="PTHR45650">
    <property type="entry name" value="GDSL-LIKE LIPASE/ACYLHYDROLASE-RELATED"/>
    <property type="match status" value="1"/>
</dbReference>
<evidence type="ECO:0000256" key="1">
    <source>
        <dbReference type="ARBA" id="ARBA00004613"/>
    </source>
</evidence>
<dbReference type="InterPro" id="IPR036514">
    <property type="entry name" value="SGNH_hydro_sf"/>
</dbReference>
<dbReference type="Pfam" id="PF00657">
    <property type="entry name" value="Lipase_GDSL"/>
    <property type="match status" value="1"/>
</dbReference>
<dbReference type="GO" id="GO:0016788">
    <property type="term" value="F:hydrolase activity, acting on ester bonds"/>
    <property type="evidence" value="ECO:0007669"/>
    <property type="project" value="InterPro"/>
</dbReference>
<dbReference type="GO" id="GO:0005576">
    <property type="term" value="C:extracellular region"/>
    <property type="evidence" value="ECO:0007669"/>
    <property type="project" value="UniProtKB-SubCell"/>
</dbReference>
<dbReference type="InterPro" id="IPR051238">
    <property type="entry name" value="GDSL_esterase/lipase"/>
</dbReference>
<keyword evidence="4" id="KW-0732">Signal</keyword>
<organism evidence="8 9">
    <name type="scientific">Nepenthes gracilis</name>
    <name type="common">Slender pitcher plant</name>
    <dbReference type="NCBI Taxonomy" id="150966"/>
    <lineage>
        <taxon>Eukaryota</taxon>
        <taxon>Viridiplantae</taxon>
        <taxon>Streptophyta</taxon>
        <taxon>Embryophyta</taxon>
        <taxon>Tracheophyta</taxon>
        <taxon>Spermatophyta</taxon>
        <taxon>Magnoliopsida</taxon>
        <taxon>eudicotyledons</taxon>
        <taxon>Gunneridae</taxon>
        <taxon>Pentapetalae</taxon>
        <taxon>Caryophyllales</taxon>
        <taxon>Nepenthaceae</taxon>
        <taxon>Nepenthes</taxon>
    </lineage>
</organism>
<evidence type="ECO:0000256" key="3">
    <source>
        <dbReference type="ARBA" id="ARBA00022525"/>
    </source>
</evidence>
<evidence type="ECO:0000313" key="9">
    <source>
        <dbReference type="Proteomes" id="UP001279734"/>
    </source>
</evidence>
<dbReference type="InterPro" id="IPR035669">
    <property type="entry name" value="SGNH_plant_lipase-like"/>
</dbReference>
<dbReference type="Proteomes" id="UP001279734">
    <property type="component" value="Unassembled WGS sequence"/>
</dbReference>
<evidence type="ECO:0000313" key="8">
    <source>
        <dbReference type="EMBL" id="GMH07660.1"/>
    </source>
</evidence>
<name>A0AAD3SB94_NEPGR</name>
<dbReference type="CDD" id="cd01837">
    <property type="entry name" value="SGNH_plant_lipase_like"/>
    <property type="match status" value="1"/>
</dbReference>
<proteinExistence type="inferred from homology"/>
<comment type="caution">
    <text evidence="8">The sequence shown here is derived from an EMBL/GenBank/DDBJ whole genome shotgun (WGS) entry which is preliminary data.</text>
</comment>
<evidence type="ECO:0000256" key="2">
    <source>
        <dbReference type="ARBA" id="ARBA00008668"/>
    </source>
</evidence>
<reference evidence="8" key="1">
    <citation type="submission" date="2023-05" db="EMBL/GenBank/DDBJ databases">
        <title>Nepenthes gracilis genome sequencing.</title>
        <authorList>
            <person name="Fukushima K."/>
        </authorList>
    </citation>
    <scope>NUCLEOTIDE SEQUENCE</scope>
    <source>
        <strain evidence="8">SING2019-196</strain>
    </source>
</reference>
<keyword evidence="6" id="KW-0442">Lipid degradation</keyword>
<gene>
    <name evidence="8" type="ORF">Nepgr_009500</name>
</gene>
<comment type="subcellular location">
    <subcellularLocation>
        <location evidence="1">Secreted</location>
    </subcellularLocation>
</comment>
<evidence type="ECO:0000256" key="7">
    <source>
        <dbReference type="ARBA" id="ARBA00023098"/>
    </source>
</evidence>
<dbReference type="SUPFAM" id="SSF52266">
    <property type="entry name" value="SGNH hydrolase"/>
    <property type="match status" value="1"/>
</dbReference>
<dbReference type="EMBL" id="BSYO01000007">
    <property type="protein sequence ID" value="GMH07660.1"/>
    <property type="molecule type" value="Genomic_DNA"/>
</dbReference>
<keyword evidence="5" id="KW-0378">Hydrolase</keyword>
<accession>A0AAD3SB94</accession>
<evidence type="ECO:0000256" key="5">
    <source>
        <dbReference type="ARBA" id="ARBA00022801"/>
    </source>
</evidence>
<dbReference type="PANTHER" id="PTHR45650:SF32">
    <property type="entry name" value="GDSL-LIKE LIPASE_ACYLHYDROLASE"/>
    <property type="match status" value="1"/>
</dbReference>
<comment type="similarity">
    <text evidence="2">Belongs to the 'GDSL' lipolytic enzyme family.</text>
</comment>
<keyword evidence="7" id="KW-0443">Lipid metabolism</keyword>
<keyword evidence="3" id="KW-0964">Secreted</keyword>
<keyword evidence="9" id="KW-1185">Reference proteome</keyword>